<feature type="domain" description="Sulfatase N-terminal" evidence="2">
    <location>
        <begin position="38"/>
        <end position="330"/>
    </location>
</feature>
<evidence type="ECO:0000256" key="1">
    <source>
        <dbReference type="PIRSR" id="PIRSR600917-52"/>
    </source>
</evidence>
<name>A0A7X9RYM7_9BACT</name>
<dbReference type="RefSeq" id="WP_169659343.1">
    <property type="nucleotide sequence ID" value="NZ_JABANE010000086.1"/>
</dbReference>
<dbReference type="SUPFAM" id="SSF53649">
    <property type="entry name" value="Alkaline phosphatase-like"/>
    <property type="match status" value="1"/>
</dbReference>
<gene>
    <name evidence="3" type="ORF">HHU12_24340</name>
</gene>
<organism evidence="3 4">
    <name type="scientific">Flammeovirga aprica JL-4</name>
    <dbReference type="NCBI Taxonomy" id="694437"/>
    <lineage>
        <taxon>Bacteria</taxon>
        <taxon>Pseudomonadati</taxon>
        <taxon>Bacteroidota</taxon>
        <taxon>Cytophagia</taxon>
        <taxon>Cytophagales</taxon>
        <taxon>Flammeovirgaceae</taxon>
        <taxon>Flammeovirga</taxon>
    </lineage>
</organism>
<accession>A0A7X9RYM7</accession>
<dbReference type="CDD" id="cd16027">
    <property type="entry name" value="SGSH"/>
    <property type="match status" value="1"/>
</dbReference>
<protein>
    <submittedName>
        <fullName evidence="3">Sulfatase</fullName>
    </submittedName>
</protein>
<dbReference type="Proteomes" id="UP000576082">
    <property type="component" value="Unassembled WGS sequence"/>
</dbReference>
<dbReference type="Pfam" id="PF00884">
    <property type="entry name" value="Sulfatase"/>
    <property type="match status" value="1"/>
</dbReference>
<dbReference type="InterPro" id="IPR000917">
    <property type="entry name" value="Sulfatase_N"/>
</dbReference>
<reference evidence="3 4" key="1">
    <citation type="submission" date="2020-04" db="EMBL/GenBank/DDBJ databases">
        <title>Flammeovirga sp. SR4, a novel species isolated from seawater.</title>
        <authorList>
            <person name="Wang X."/>
        </authorList>
    </citation>
    <scope>NUCLEOTIDE SEQUENCE [LARGE SCALE GENOMIC DNA]</scope>
    <source>
        <strain evidence="3 4">ATCC 23126</strain>
    </source>
</reference>
<proteinExistence type="predicted"/>
<dbReference type="PANTHER" id="PTHR43751:SF1">
    <property type="entry name" value="SULFATASE ATSG-RELATED"/>
    <property type="match status" value="1"/>
</dbReference>
<evidence type="ECO:0000313" key="4">
    <source>
        <dbReference type="Proteomes" id="UP000576082"/>
    </source>
</evidence>
<comment type="caution">
    <text evidence="3">The sequence shown here is derived from an EMBL/GenBank/DDBJ whole genome shotgun (WGS) entry which is preliminary data.</text>
</comment>
<comment type="PTM">
    <text evidence="1">The conversion to 3-oxoalanine (also known as C-formylglycine, FGly), of a serine or cysteine residue in prokaryotes and of a cysteine residue in eukaryotes, is critical for catalytic activity.</text>
</comment>
<dbReference type="EMBL" id="JABANE010000086">
    <property type="protein sequence ID" value="NME71121.1"/>
    <property type="molecule type" value="Genomic_DNA"/>
</dbReference>
<dbReference type="AlphaFoldDB" id="A0A7X9RYM7"/>
<sequence length="522" mass="59993">MPATKSYSEFFKSNFIHYLILVVITVSCNKISQPAERPNILFCIADDAGMFMSAYGSKFVNTPAFDKVAQNGLLFMNAYTPNPKSGPSRSIVLTGRNSWQLEEAGGQSIFFPQKFKTYVETLNEHGYNVGFTGRGWRAESSDIGDEISRLLTGKSYNKYKMIPPTKMISSDNYAKNFEYFLAQQEAGKPWAFWYGSKEPQRGYAFKSGVEVGGKKLSDIPSEEIYKFWPDNDTVRHDLLDYALEVEYSDHHLGLMLESLEKSNQLDNTLIIVTSDNGMPFPRVQGKDHERSTHLPLAIMWGKGIKNPGRVINDYVSFTDFAPTFLEVAGIDAKKTEMKKMAGKSLTALFYSSKEGIVDDKRNYVLLGKERNNFLKVVPNDHPVRGIIMDNYLFLHNYSESFKDENIGSVDWSYEINPTQSWILKAKTNNDNDQYWEWAFGETERYELYDIKNDPDCINNLSSLPRYKDRVEEMSSYMNERLIEQNDPRMFGKEEVFERLPFSNLYTQNPFCLDSNNIEIPIF</sequence>
<dbReference type="Gene3D" id="3.40.720.10">
    <property type="entry name" value="Alkaline Phosphatase, subunit A"/>
    <property type="match status" value="1"/>
</dbReference>
<dbReference type="InterPro" id="IPR017850">
    <property type="entry name" value="Alkaline_phosphatase_core_sf"/>
</dbReference>
<dbReference type="InterPro" id="IPR052701">
    <property type="entry name" value="GAG_Ulvan_Degrading_Sulfatases"/>
</dbReference>
<evidence type="ECO:0000259" key="2">
    <source>
        <dbReference type="Pfam" id="PF00884"/>
    </source>
</evidence>
<dbReference type="PROSITE" id="PS51257">
    <property type="entry name" value="PROKAR_LIPOPROTEIN"/>
    <property type="match status" value="1"/>
</dbReference>
<dbReference type="PANTHER" id="PTHR43751">
    <property type="entry name" value="SULFATASE"/>
    <property type="match status" value="1"/>
</dbReference>
<keyword evidence="4" id="KW-1185">Reference proteome</keyword>
<evidence type="ECO:0000313" key="3">
    <source>
        <dbReference type="EMBL" id="NME71121.1"/>
    </source>
</evidence>
<feature type="modified residue" description="3-oxoalanine (Ser)" evidence="1">
    <location>
        <position position="85"/>
    </location>
</feature>